<dbReference type="GO" id="GO:0004523">
    <property type="term" value="F:RNA-DNA hybrid ribonuclease activity"/>
    <property type="evidence" value="ECO:0007669"/>
    <property type="project" value="UniProtKB-EC"/>
</dbReference>
<comment type="caution">
    <text evidence="9">The sequence shown here is derived from an EMBL/GenBank/DDBJ whole genome shotgun (WGS) entry which is preliminary data.</text>
</comment>
<dbReference type="InterPro" id="IPR002156">
    <property type="entry name" value="RNaseH_domain"/>
</dbReference>
<dbReference type="PANTHER" id="PTHR10642:SF26">
    <property type="entry name" value="RIBONUCLEASE H1"/>
    <property type="match status" value="1"/>
</dbReference>
<dbReference type="GO" id="GO:0043137">
    <property type="term" value="P:DNA replication, removal of RNA primer"/>
    <property type="evidence" value="ECO:0007669"/>
    <property type="project" value="TreeGrafter"/>
</dbReference>
<dbReference type="InterPro" id="IPR012337">
    <property type="entry name" value="RNaseH-like_sf"/>
</dbReference>
<dbReference type="GO" id="GO:0003676">
    <property type="term" value="F:nucleic acid binding"/>
    <property type="evidence" value="ECO:0007669"/>
    <property type="project" value="InterPro"/>
</dbReference>
<evidence type="ECO:0000256" key="7">
    <source>
        <dbReference type="ARBA" id="ARBA00022801"/>
    </source>
</evidence>
<dbReference type="Pfam" id="PF00075">
    <property type="entry name" value="RNase_H"/>
    <property type="match status" value="1"/>
</dbReference>
<evidence type="ECO:0000256" key="6">
    <source>
        <dbReference type="ARBA" id="ARBA00022759"/>
    </source>
</evidence>
<dbReference type="PROSITE" id="PS50879">
    <property type="entry name" value="RNASE_H_1"/>
    <property type="match status" value="1"/>
</dbReference>
<dbReference type="InterPro" id="IPR036397">
    <property type="entry name" value="RNaseH_sf"/>
</dbReference>
<proteinExistence type="inferred from homology"/>
<comment type="similarity">
    <text evidence="2">Belongs to the RNase H family.</text>
</comment>
<dbReference type="GO" id="GO:0046872">
    <property type="term" value="F:metal ion binding"/>
    <property type="evidence" value="ECO:0007669"/>
    <property type="project" value="UniProtKB-KW"/>
</dbReference>
<evidence type="ECO:0000313" key="9">
    <source>
        <dbReference type="EMBL" id="KAJ1914187.1"/>
    </source>
</evidence>
<dbReference type="Gene3D" id="3.30.420.10">
    <property type="entry name" value="Ribonuclease H-like superfamily/Ribonuclease H"/>
    <property type="match status" value="1"/>
</dbReference>
<accession>A0A9W7ZWQ7</accession>
<keyword evidence="7" id="KW-0378">Hydrolase</keyword>
<reference evidence="9" key="1">
    <citation type="submission" date="2022-07" db="EMBL/GenBank/DDBJ databases">
        <title>Phylogenomic reconstructions and comparative analyses of Kickxellomycotina fungi.</title>
        <authorList>
            <person name="Reynolds N.K."/>
            <person name="Stajich J.E."/>
            <person name="Barry K."/>
            <person name="Grigoriev I.V."/>
            <person name="Crous P."/>
            <person name="Smith M.E."/>
        </authorList>
    </citation>
    <scope>NUCLEOTIDE SEQUENCE</scope>
    <source>
        <strain evidence="9">RSA 861</strain>
    </source>
</reference>
<dbReference type="SUPFAM" id="SSF53098">
    <property type="entry name" value="Ribonuclease H-like"/>
    <property type="match status" value="1"/>
</dbReference>
<organism evidence="9 10">
    <name type="scientific">Tieghemiomyces parasiticus</name>
    <dbReference type="NCBI Taxonomy" id="78921"/>
    <lineage>
        <taxon>Eukaryota</taxon>
        <taxon>Fungi</taxon>
        <taxon>Fungi incertae sedis</taxon>
        <taxon>Zoopagomycota</taxon>
        <taxon>Kickxellomycotina</taxon>
        <taxon>Dimargaritomycetes</taxon>
        <taxon>Dimargaritales</taxon>
        <taxon>Dimargaritaceae</taxon>
        <taxon>Tieghemiomyces</taxon>
    </lineage>
</organism>
<dbReference type="EC" id="3.1.26.4" evidence="3"/>
<keyword evidence="4" id="KW-0540">Nuclease</keyword>
<dbReference type="InterPro" id="IPR050092">
    <property type="entry name" value="RNase_H"/>
</dbReference>
<feature type="domain" description="RNase H type-1" evidence="8">
    <location>
        <begin position="36"/>
        <end position="183"/>
    </location>
</feature>
<evidence type="ECO:0000256" key="2">
    <source>
        <dbReference type="ARBA" id="ARBA00005300"/>
    </source>
</evidence>
<keyword evidence="5" id="KW-0479">Metal-binding</keyword>
<comment type="catalytic activity">
    <reaction evidence="1">
        <text>Endonucleolytic cleavage to 5'-phosphomonoester.</text>
        <dbReference type="EC" id="3.1.26.4"/>
    </reaction>
</comment>
<dbReference type="Proteomes" id="UP001150569">
    <property type="component" value="Unassembled WGS sequence"/>
</dbReference>
<protein>
    <recommendedName>
        <fullName evidence="3">ribonuclease H</fullName>
        <ecNumber evidence="3">3.1.26.4</ecNumber>
    </recommendedName>
</protein>
<dbReference type="PANTHER" id="PTHR10642">
    <property type="entry name" value="RIBONUCLEASE H1"/>
    <property type="match status" value="1"/>
</dbReference>
<evidence type="ECO:0000256" key="3">
    <source>
        <dbReference type="ARBA" id="ARBA00012180"/>
    </source>
</evidence>
<keyword evidence="6" id="KW-0255">Endonuclease</keyword>
<keyword evidence="10" id="KW-1185">Reference proteome</keyword>
<dbReference type="EMBL" id="JANBPT010000699">
    <property type="protein sequence ID" value="KAJ1914187.1"/>
    <property type="molecule type" value="Genomic_DNA"/>
</dbReference>
<gene>
    <name evidence="9" type="ORF">IWQ60_008903</name>
</gene>
<evidence type="ECO:0000256" key="5">
    <source>
        <dbReference type="ARBA" id="ARBA00022723"/>
    </source>
</evidence>
<dbReference type="CDD" id="cd09280">
    <property type="entry name" value="RNase_HI_eukaryote_like"/>
    <property type="match status" value="1"/>
</dbReference>
<evidence type="ECO:0000256" key="4">
    <source>
        <dbReference type="ARBA" id="ARBA00022722"/>
    </source>
</evidence>
<name>A0A9W7ZWQ7_9FUNG</name>
<evidence type="ECO:0000256" key="1">
    <source>
        <dbReference type="ARBA" id="ARBA00000077"/>
    </source>
</evidence>
<evidence type="ECO:0000259" key="8">
    <source>
        <dbReference type="PROSITE" id="PS50879"/>
    </source>
</evidence>
<dbReference type="AlphaFoldDB" id="A0A9W7ZWQ7"/>
<sequence length="184" mass="20692">MYYGDDYYYYYYETASGEESSDYDYRRSRRPSNNQLGTPQVVYTDGACINNGRAGSCAGVGAYFGDGDVRNISERLKGPVQTNQRAELTAIKRALEVCSRRRPLTVHTDSKYAMNAITVWSVKWQNNGWVNCRGFPVANQDLIKAILALIDDRYKDTIFSYVPAHSGSEGNDMADTLAYNGIWA</sequence>
<dbReference type="OrthoDB" id="407198at2759"/>
<evidence type="ECO:0000313" key="10">
    <source>
        <dbReference type="Proteomes" id="UP001150569"/>
    </source>
</evidence>